<name>A0A5J4TVL2_9EUKA</name>
<comment type="caution">
    <text evidence="2">The sequence shown here is derived from an EMBL/GenBank/DDBJ whole genome shotgun (WGS) entry which is preliminary data.</text>
</comment>
<sequence>MGGYILEDMSEEEEELRVLMLVQTVIANASKQDENRQRLTGRAKLYRTVLPYIHISCGCTYDLEAKRELVGDRIGVYHTLLHPSVPNNSTSSSSGSSHAQRASEKTNFQSGQTRAPHCLSFAKRSSVLQVVAGAFHALGCISWNLDHVQWAIENNVCNSSNSREDERFLTD</sequence>
<protein>
    <submittedName>
        <fullName evidence="2">Uncharacterized protein</fullName>
    </submittedName>
</protein>
<evidence type="ECO:0000256" key="1">
    <source>
        <dbReference type="SAM" id="MobiDB-lite"/>
    </source>
</evidence>
<proteinExistence type="predicted"/>
<reference evidence="2 3" key="1">
    <citation type="submission" date="2019-03" db="EMBL/GenBank/DDBJ databases">
        <title>Single cell metagenomics reveals metabolic interactions within the superorganism composed of flagellate Streblomastix strix and complex community of Bacteroidetes bacteria on its surface.</title>
        <authorList>
            <person name="Treitli S.C."/>
            <person name="Kolisko M."/>
            <person name="Husnik F."/>
            <person name="Keeling P."/>
            <person name="Hampl V."/>
        </authorList>
    </citation>
    <scope>NUCLEOTIDE SEQUENCE [LARGE SCALE GENOMIC DNA]</scope>
    <source>
        <strain evidence="2">ST1C</strain>
    </source>
</reference>
<accession>A0A5J4TVL2</accession>
<dbReference type="AlphaFoldDB" id="A0A5J4TVL2"/>
<organism evidence="2 3">
    <name type="scientific">Streblomastix strix</name>
    <dbReference type="NCBI Taxonomy" id="222440"/>
    <lineage>
        <taxon>Eukaryota</taxon>
        <taxon>Metamonada</taxon>
        <taxon>Preaxostyla</taxon>
        <taxon>Oxymonadida</taxon>
        <taxon>Streblomastigidae</taxon>
        <taxon>Streblomastix</taxon>
    </lineage>
</organism>
<gene>
    <name evidence="2" type="ORF">EZS28_042553</name>
</gene>
<dbReference type="Proteomes" id="UP000324800">
    <property type="component" value="Unassembled WGS sequence"/>
</dbReference>
<dbReference type="EMBL" id="SNRW01024892">
    <property type="protein sequence ID" value="KAA6361919.1"/>
    <property type="molecule type" value="Genomic_DNA"/>
</dbReference>
<evidence type="ECO:0000313" key="3">
    <source>
        <dbReference type="Proteomes" id="UP000324800"/>
    </source>
</evidence>
<evidence type="ECO:0000313" key="2">
    <source>
        <dbReference type="EMBL" id="KAA6361919.1"/>
    </source>
</evidence>
<feature type="region of interest" description="Disordered" evidence="1">
    <location>
        <begin position="85"/>
        <end position="111"/>
    </location>
</feature>